<dbReference type="PANTHER" id="PTHR31407:SF17">
    <property type="entry name" value="PSBP DOMAIN-CONTAINING PROTEIN 3, CHLOROPLASTIC"/>
    <property type="match status" value="1"/>
</dbReference>
<evidence type="ECO:0000313" key="3">
    <source>
        <dbReference type="Proteomes" id="UP001244341"/>
    </source>
</evidence>
<dbReference type="EMBL" id="CP126208">
    <property type="protein sequence ID" value="WIA08749.1"/>
    <property type="molecule type" value="Genomic_DNA"/>
</dbReference>
<proteinExistence type="predicted"/>
<dbReference type="InterPro" id="IPR002683">
    <property type="entry name" value="PsbP_C"/>
</dbReference>
<protein>
    <recommendedName>
        <fullName evidence="1">PsbP C-terminal domain-containing protein</fullName>
    </recommendedName>
</protein>
<evidence type="ECO:0000259" key="1">
    <source>
        <dbReference type="Pfam" id="PF01789"/>
    </source>
</evidence>
<keyword evidence="3" id="KW-1185">Reference proteome</keyword>
<accession>A0ABY8TIL2</accession>
<name>A0ABY8TIL2_TETOB</name>
<organism evidence="2 3">
    <name type="scientific">Tetradesmus obliquus</name>
    <name type="common">Green alga</name>
    <name type="synonym">Acutodesmus obliquus</name>
    <dbReference type="NCBI Taxonomy" id="3088"/>
    <lineage>
        <taxon>Eukaryota</taxon>
        <taxon>Viridiplantae</taxon>
        <taxon>Chlorophyta</taxon>
        <taxon>core chlorophytes</taxon>
        <taxon>Chlorophyceae</taxon>
        <taxon>CS clade</taxon>
        <taxon>Sphaeropleales</taxon>
        <taxon>Scenedesmaceae</taxon>
        <taxon>Tetradesmus</taxon>
    </lineage>
</organism>
<dbReference type="Gene3D" id="3.40.1000.10">
    <property type="entry name" value="Mog1/PsbP, alpha/beta/alpha sandwich"/>
    <property type="match status" value="1"/>
</dbReference>
<feature type="domain" description="PsbP C-terminal" evidence="1">
    <location>
        <begin position="6"/>
        <end position="182"/>
    </location>
</feature>
<dbReference type="Pfam" id="PF01789">
    <property type="entry name" value="PsbP"/>
    <property type="match status" value="1"/>
</dbReference>
<dbReference type="PANTHER" id="PTHR31407">
    <property type="match status" value="1"/>
</dbReference>
<reference evidence="2 3" key="1">
    <citation type="submission" date="2023-05" db="EMBL/GenBank/DDBJ databases">
        <title>A 100% complete, gapless, phased diploid assembly of the Scenedesmus obliquus UTEX 3031 genome.</title>
        <authorList>
            <person name="Biondi T.C."/>
            <person name="Hanschen E.R."/>
            <person name="Kwon T."/>
            <person name="Eng W."/>
            <person name="Kruse C.P.S."/>
            <person name="Koehler S.I."/>
            <person name="Kunde Y."/>
            <person name="Gleasner C.D."/>
            <person name="You Mak K.T."/>
            <person name="Polle J."/>
            <person name="Hovde B.T."/>
            <person name="Starkenburg S.R."/>
        </authorList>
    </citation>
    <scope>NUCLEOTIDE SEQUENCE [LARGE SCALE GENOMIC DNA]</scope>
    <source>
        <strain evidence="2 3">DOE0152z</strain>
    </source>
</reference>
<dbReference type="InterPro" id="IPR016123">
    <property type="entry name" value="Mog1/PsbP_a/b/a-sand"/>
</dbReference>
<dbReference type="SUPFAM" id="SSF55724">
    <property type="entry name" value="Mog1p/PsbP-like"/>
    <property type="match status" value="1"/>
</dbReference>
<gene>
    <name evidence="2" type="ORF">OEZ85_008172</name>
</gene>
<sequence length="189" mass="20855">MAGQTLQYVDPTDSFQLTLPANWQQAEAMIEGNKSFQGASGARRTIAWYPADSPADETNVTLTITNTSAEFTKLGSFGNVFAFGTNLVNSMDRSFLLRVRGNNPNPDEPIQIAKLLDAAESRGMYYVEYSVEKQPGPKRHLYSMVALAYNGRYNRLYTLTAQCLEDQVETAEPVLKAVLKSFLPPAGMA</sequence>
<evidence type="ECO:0000313" key="2">
    <source>
        <dbReference type="EMBL" id="WIA08749.1"/>
    </source>
</evidence>
<dbReference type="Proteomes" id="UP001244341">
    <property type="component" value="Chromosome 1b"/>
</dbReference>